<comment type="similarity">
    <text evidence="2">Belongs to the monovalent cation:proton antiporter 1 (CPA1) transporter (TC 2.A.36) family.</text>
</comment>
<feature type="transmembrane region" description="Helical" evidence="12">
    <location>
        <begin position="97"/>
        <end position="117"/>
    </location>
</feature>
<evidence type="ECO:0000256" key="10">
    <source>
        <dbReference type="ARBA" id="ARBA00023136"/>
    </source>
</evidence>
<dbReference type="GO" id="GO:0051453">
    <property type="term" value="P:regulation of intracellular pH"/>
    <property type="evidence" value="ECO:0007669"/>
    <property type="project" value="TreeGrafter"/>
</dbReference>
<evidence type="ECO:0000256" key="2">
    <source>
        <dbReference type="ARBA" id="ARBA00007367"/>
    </source>
</evidence>
<evidence type="ECO:0000259" key="13">
    <source>
        <dbReference type="Pfam" id="PF00999"/>
    </source>
</evidence>
<evidence type="ECO:0000256" key="1">
    <source>
        <dbReference type="ARBA" id="ARBA00004651"/>
    </source>
</evidence>
<dbReference type="PANTHER" id="PTHR10110">
    <property type="entry name" value="SODIUM/HYDROGEN EXCHANGER"/>
    <property type="match status" value="1"/>
</dbReference>
<comment type="caution">
    <text evidence="14">The sequence shown here is derived from an EMBL/GenBank/DDBJ whole genome shotgun (WGS) entry which is preliminary data.</text>
</comment>
<keyword evidence="5" id="KW-1003">Cell membrane</keyword>
<keyword evidence="8" id="KW-0915">Sodium</keyword>
<dbReference type="AlphaFoldDB" id="A0AAW3ZJV9"/>
<feature type="transmembrane region" description="Helical" evidence="12">
    <location>
        <begin position="129"/>
        <end position="152"/>
    </location>
</feature>
<name>A0AAW3ZJV9_9GAMM</name>
<evidence type="ECO:0000256" key="4">
    <source>
        <dbReference type="ARBA" id="ARBA00022449"/>
    </source>
</evidence>
<feature type="transmembrane region" description="Helical" evidence="12">
    <location>
        <begin position="290"/>
        <end position="310"/>
    </location>
</feature>
<dbReference type="Proteomes" id="UP000613768">
    <property type="component" value="Unassembled WGS sequence"/>
</dbReference>
<keyword evidence="9" id="KW-0406">Ion transport</keyword>
<organism evidence="14 15">
    <name type="scientific">Pseudomarimonas arenosa</name>
    <dbReference type="NCBI Taxonomy" id="2774145"/>
    <lineage>
        <taxon>Bacteria</taxon>
        <taxon>Pseudomonadati</taxon>
        <taxon>Pseudomonadota</taxon>
        <taxon>Gammaproteobacteria</taxon>
        <taxon>Lysobacterales</taxon>
        <taxon>Lysobacteraceae</taxon>
        <taxon>Pseudomarimonas</taxon>
    </lineage>
</organism>
<keyword evidence="7 12" id="KW-1133">Transmembrane helix</keyword>
<feature type="domain" description="Cation/H+ exchanger transmembrane" evidence="13">
    <location>
        <begin position="13"/>
        <end position="405"/>
    </location>
</feature>
<dbReference type="Gene3D" id="6.10.140.1330">
    <property type="match status" value="1"/>
</dbReference>
<evidence type="ECO:0000256" key="9">
    <source>
        <dbReference type="ARBA" id="ARBA00023065"/>
    </source>
</evidence>
<dbReference type="GO" id="GO:0015386">
    <property type="term" value="F:potassium:proton antiporter activity"/>
    <property type="evidence" value="ECO:0007669"/>
    <property type="project" value="TreeGrafter"/>
</dbReference>
<evidence type="ECO:0000256" key="12">
    <source>
        <dbReference type="SAM" id="Phobius"/>
    </source>
</evidence>
<keyword evidence="11" id="KW-0739">Sodium transport</keyword>
<dbReference type="PANTHER" id="PTHR10110:SF195">
    <property type="entry name" value="NA(+)_H(+) ANTIPORTER NHAS2"/>
    <property type="match status" value="1"/>
</dbReference>
<dbReference type="Pfam" id="PF00999">
    <property type="entry name" value="Na_H_Exchanger"/>
    <property type="match status" value="1"/>
</dbReference>
<keyword evidence="3" id="KW-0813">Transport</keyword>
<gene>
    <name evidence="14" type="ORF">IFO71_08580</name>
</gene>
<feature type="transmembrane region" description="Helical" evidence="12">
    <location>
        <begin position="67"/>
        <end position="85"/>
    </location>
</feature>
<dbReference type="GO" id="GO:0098719">
    <property type="term" value="P:sodium ion import across plasma membrane"/>
    <property type="evidence" value="ECO:0007669"/>
    <property type="project" value="TreeGrafter"/>
</dbReference>
<accession>A0AAW3ZJV9</accession>
<evidence type="ECO:0000256" key="7">
    <source>
        <dbReference type="ARBA" id="ARBA00022989"/>
    </source>
</evidence>
<evidence type="ECO:0000256" key="11">
    <source>
        <dbReference type="ARBA" id="ARBA00023201"/>
    </source>
</evidence>
<dbReference type="RefSeq" id="WP_192029192.1">
    <property type="nucleotide sequence ID" value="NZ_JACYTR010000012.1"/>
</dbReference>
<feature type="transmembrane region" description="Helical" evidence="12">
    <location>
        <begin position="381"/>
        <end position="402"/>
    </location>
</feature>
<feature type="transmembrane region" description="Helical" evidence="12">
    <location>
        <begin position="316"/>
        <end position="343"/>
    </location>
</feature>
<dbReference type="EMBL" id="JACYTR010000012">
    <property type="protein sequence ID" value="MBD8525799.1"/>
    <property type="molecule type" value="Genomic_DNA"/>
</dbReference>
<keyword evidence="10 12" id="KW-0472">Membrane</keyword>
<evidence type="ECO:0000256" key="3">
    <source>
        <dbReference type="ARBA" id="ARBA00022448"/>
    </source>
</evidence>
<feature type="transmembrane region" description="Helical" evidence="12">
    <location>
        <begin position="28"/>
        <end position="47"/>
    </location>
</feature>
<dbReference type="GO" id="GO:0015385">
    <property type="term" value="F:sodium:proton antiporter activity"/>
    <property type="evidence" value="ECO:0007669"/>
    <property type="project" value="InterPro"/>
</dbReference>
<dbReference type="GO" id="GO:0005886">
    <property type="term" value="C:plasma membrane"/>
    <property type="evidence" value="ECO:0007669"/>
    <property type="project" value="UniProtKB-SubCell"/>
</dbReference>
<feature type="transmembrane region" description="Helical" evidence="12">
    <location>
        <begin position="172"/>
        <end position="190"/>
    </location>
</feature>
<evidence type="ECO:0000313" key="14">
    <source>
        <dbReference type="EMBL" id="MBD8525799.1"/>
    </source>
</evidence>
<dbReference type="InterPro" id="IPR018422">
    <property type="entry name" value="Cation/H_exchanger_CPA1"/>
</dbReference>
<dbReference type="InterPro" id="IPR006153">
    <property type="entry name" value="Cation/H_exchanger_TM"/>
</dbReference>
<reference evidence="14 15" key="1">
    <citation type="submission" date="2020-09" db="EMBL/GenBank/DDBJ databases">
        <title>Pseudoxanthomonas sp. CAU 1598 isolated from sand of Yaerae Beach.</title>
        <authorList>
            <person name="Kim W."/>
        </authorList>
    </citation>
    <scope>NUCLEOTIDE SEQUENCE [LARGE SCALE GENOMIC DNA]</scope>
    <source>
        <strain evidence="14 15">CAU 1598</strain>
    </source>
</reference>
<protein>
    <submittedName>
        <fullName evidence="14">Sodium:proton antiporter</fullName>
    </submittedName>
</protein>
<sequence>MLVLDLLALLITLTAVFAWINLRFFKLPTTIGVMVMGMLASLLLIGLEKLGVDMAFRVERALAGIDFNTLLMQGMLSVLLFAGALHVKLDDLAKQRWVIGTLATIGVIASTLIIGCLTKFGFGLFGLELPWMAALLFGALISPTDPIAVLAILRKAGIDKEVETKITGESLFNDGVGVVVFLLLLGVYAGGEELSVGHALGLFAKEAIGGALFGFALGLLVNWMMRQVDNYQVEVLLTLAAAMGGYAAAAALHLSAPIAIVIAGLLIGNQGRASAMSKVTEEHVDKFWELIDEILNAVLFVLIGVEILLITAEPGYLAAGLLAIPIVLLGRLLSVGPAIKLLALTRSFPPGTLKVLVWGGLRGGISVALALSLPPGPERNLIVTVTYCVVVFSILVQGLTLGKVVAMSGAAKASDDGQRTH</sequence>
<evidence type="ECO:0000256" key="6">
    <source>
        <dbReference type="ARBA" id="ARBA00022692"/>
    </source>
</evidence>
<evidence type="ECO:0000256" key="8">
    <source>
        <dbReference type="ARBA" id="ARBA00023053"/>
    </source>
</evidence>
<keyword evidence="4" id="KW-0050">Antiport</keyword>
<proteinExistence type="inferred from homology"/>
<evidence type="ECO:0000256" key="5">
    <source>
        <dbReference type="ARBA" id="ARBA00022475"/>
    </source>
</evidence>
<evidence type="ECO:0000313" key="15">
    <source>
        <dbReference type="Proteomes" id="UP000613768"/>
    </source>
</evidence>
<comment type="subcellular location">
    <subcellularLocation>
        <location evidence="1">Cell membrane</location>
        <topology evidence="1">Multi-pass membrane protein</topology>
    </subcellularLocation>
</comment>
<feature type="transmembrane region" description="Helical" evidence="12">
    <location>
        <begin position="245"/>
        <end position="269"/>
    </location>
</feature>
<feature type="transmembrane region" description="Helical" evidence="12">
    <location>
        <begin position="202"/>
        <end position="225"/>
    </location>
</feature>
<keyword evidence="6 12" id="KW-0812">Transmembrane</keyword>
<keyword evidence="15" id="KW-1185">Reference proteome</keyword>